<dbReference type="EMBL" id="LN609418">
    <property type="protein sequence ID" value="CEF61596.1"/>
    <property type="molecule type" value="Genomic_DNA"/>
</dbReference>
<accession>A0A090KVZ6</accession>
<sequence>NGNCLAKVLLIKNFGKKLLI</sequence>
<reference evidence="3" key="3">
    <citation type="submission" date="2020-12" db="UniProtKB">
        <authorList>
            <consortium name="WormBaseParasite"/>
        </authorList>
    </citation>
    <scope>IDENTIFICATION</scope>
</reference>
<gene>
    <name evidence="1 4" type="ORF">SRAE_0000071400</name>
</gene>
<organism evidence="1">
    <name type="scientific">Strongyloides ratti</name>
    <name type="common">Parasitic roundworm</name>
    <dbReference type="NCBI Taxonomy" id="34506"/>
    <lineage>
        <taxon>Eukaryota</taxon>
        <taxon>Metazoa</taxon>
        <taxon>Ecdysozoa</taxon>
        <taxon>Nematoda</taxon>
        <taxon>Chromadorea</taxon>
        <taxon>Rhabditida</taxon>
        <taxon>Tylenchina</taxon>
        <taxon>Panagrolaimomorpha</taxon>
        <taxon>Strongyloidoidea</taxon>
        <taxon>Strongyloididae</taxon>
        <taxon>Strongyloides</taxon>
    </lineage>
</organism>
<dbReference type="WormBase" id="SRAE_0000071400">
    <property type="protein sequence ID" value="SRP05760"/>
    <property type="gene ID" value="WBGene00256470"/>
</dbReference>
<protein>
    <submittedName>
        <fullName evidence="1 3">Uncharacterized protein</fullName>
    </submittedName>
</protein>
<evidence type="ECO:0000313" key="1">
    <source>
        <dbReference type="EMBL" id="CEF61596.1"/>
    </source>
</evidence>
<dbReference type="AlphaFoldDB" id="A0A090KVZ6"/>
<reference evidence="2" key="1">
    <citation type="submission" date="2014-09" db="EMBL/GenBank/DDBJ databases">
        <authorList>
            <person name="Martin A.A."/>
        </authorList>
    </citation>
    <scope>NUCLEOTIDE SEQUENCE</scope>
    <source>
        <strain evidence="2">ED321</strain>
    </source>
</reference>
<evidence type="ECO:0000313" key="2">
    <source>
        <dbReference type="Proteomes" id="UP000035682"/>
    </source>
</evidence>
<reference evidence="1" key="2">
    <citation type="submission" date="2014-09" db="EMBL/GenBank/DDBJ databases">
        <authorList>
            <person name="Aslett A.Martin."/>
        </authorList>
    </citation>
    <scope>NUCLEOTIDE SEQUENCE</scope>
    <source>
        <strain evidence="1">ED321 Heterogonic</strain>
    </source>
</reference>
<dbReference type="WBParaSite" id="SRAE_0000071400.1">
    <property type="protein sequence ID" value="SRAE_0000071400.1"/>
    <property type="gene ID" value="WBGene00256470"/>
</dbReference>
<proteinExistence type="predicted"/>
<keyword evidence="2" id="KW-1185">Reference proteome</keyword>
<dbReference type="Proteomes" id="UP000035682">
    <property type="component" value="Unplaced"/>
</dbReference>
<evidence type="ECO:0000313" key="3">
    <source>
        <dbReference type="WBParaSite" id="SRAE_0000071400.1"/>
    </source>
</evidence>
<feature type="non-terminal residue" evidence="1">
    <location>
        <position position="1"/>
    </location>
</feature>
<evidence type="ECO:0000313" key="4">
    <source>
        <dbReference type="WormBase" id="SRAE_0000071400"/>
    </source>
</evidence>
<name>A0A090KVZ6_STRRB</name>